<proteinExistence type="predicted"/>
<reference evidence="2" key="2">
    <citation type="journal article" date="2019" name="IMA Fungus">
        <title>Genome sequencing and comparison of five Tilletia species to identify candidate genes for the detection of regulated species infecting wheat.</title>
        <authorList>
            <person name="Nguyen H.D.T."/>
            <person name="Sultana T."/>
            <person name="Kesanakurti P."/>
            <person name="Hambleton S."/>
        </authorList>
    </citation>
    <scope>NUCLEOTIDE SEQUENCE</scope>
    <source>
        <strain evidence="2">DAOMC 236426</strain>
    </source>
</reference>
<evidence type="ECO:0000313" key="3">
    <source>
        <dbReference type="Proteomes" id="UP000077684"/>
    </source>
</evidence>
<evidence type="ECO:0000313" key="2">
    <source>
        <dbReference type="EMBL" id="KAE8236610.1"/>
    </source>
</evidence>
<comment type="caution">
    <text evidence="2">The sequence shown here is derived from an EMBL/GenBank/DDBJ whole genome shotgun (WGS) entry which is preliminary data.</text>
</comment>
<keyword evidence="3" id="KW-1185">Reference proteome</keyword>
<name>A0A8X7MI67_9BASI</name>
<organism evidence="2 3">
    <name type="scientific">Tilletia controversa</name>
    <name type="common">dwarf bunt fungus</name>
    <dbReference type="NCBI Taxonomy" id="13291"/>
    <lineage>
        <taxon>Eukaryota</taxon>
        <taxon>Fungi</taxon>
        <taxon>Dikarya</taxon>
        <taxon>Basidiomycota</taxon>
        <taxon>Ustilaginomycotina</taxon>
        <taxon>Exobasidiomycetes</taxon>
        <taxon>Tilletiales</taxon>
        <taxon>Tilletiaceae</taxon>
        <taxon>Tilletia</taxon>
    </lineage>
</organism>
<gene>
    <name evidence="2" type="ORF">A4X06_0g9495</name>
</gene>
<reference evidence="2" key="1">
    <citation type="submission" date="2016-04" db="EMBL/GenBank/DDBJ databases">
        <authorList>
            <person name="Nguyen H.D."/>
            <person name="Samba Siva P."/>
            <person name="Cullis J."/>
            <person name="Levesque C.A."/>
            <person name="Hambleton S."/>
        </authorList>
    </citation>
    <scope>NUCLEOTIDE SEQUENCE</scope>
    <source>
        <strain evidence="2">DAOMC 236426</strain>
    </source>
</reference>
<dbReference type="EMBL" id="LWDE02002867">
    <property type="protein sequence ID" value="KAE8236610.1"/>
    <property type="molecule type" value="Genomic_DNA"/>
</dbReference>
<sequence>MAAQGALLVGKRTSADGVLLEPYNLSEAKTRPDWEKWWKAMQSEYDSLMSKETWKKIPRKLARRLIRCRWVFKLKLDELGRALRYKARLVAMGNTQRAGIDYKETFSPVVRMASLRILLVLAVRLGWVVHQCDVVTAYLNGILKEEVFMQQPPGFEDGTDDAVQLLRSLYGLKQSGREWNEVLVAALRKAGFEQLKSEPCIFVLNPNDPKRIVVLAVYVDDILIFTPSQEECDRVKAFLRAEFEITDNGPIHHFLGVQVQRNKETGDVRLNQTAYAKATLQRYGMEDAKGSDLPMNTPGTVAAGTPIQMGDYAARVGSLMWEAQCTRPDMSYSVGVLARKMANPDAESTANVQKALRYLSKTTDLGLSYSPSSDIVLEGYSDADHGGDGPTMRSTTGYVFLVHGCPVSWRSQLQRTVAGSTTESEYMALYETAREALWIRNFLTELGMEQKGPTPLYCDNTAAEKIANNPAAFGKSKSFDLKYQFTRERVRLGQLTVNRVDSANNLADVFTKMLPRNKLEAIRSRLGVRGP</sequence>
<protein>
    <recommendedName>
        <fullName evidence="1">Reverse transcriptase Ty1/copia-type domain-containing protein</fullName>
    </recommendedName>
</protein>
<dbReference type="Proteomes" id="UP000077684">
    <property type="component" value="Unassembled WGS sequence"/>
</dbReference>
<dbReference type="InterPro" id="IPR043502">
    <property type="entry name" value="DNA/RNA_pol_sf"/>
</dbReference>
<dbReference type="Pfam" id="PF07727">
    <property type="entry name" value="RVT_2"/>
    <property type="match status" value="1"/>
</dbReference>
<dbReference type="PANTHER" id="PTHR11439:SF483">
    <property type="entry name" value="PEPTIDE SYNTHASE GLIP-LIKE, PUTATIVE (AFU_ORTHOLOGUE AFUA_3G12920)-RELATED"/>
    <property type="match status" value="1"/>
</dbReference>
<dbReference type="CDD" id="cd09272">
    <property type="entry name" value="RNase_HI_RT_Ty1"/>
    <property type="match status" value="1"/>
</dbReference>
<feature type="domain" description="Reverse transcriptase Ty1/copia-type" evidence="1">
    <location>
        <begin position="52"/>
        <end position="296"/>
    </location>
</feature>
<dbReference type="PANTHER" id="PTHR11439">
    <property type="entry name" value="GAG-POL-RELATED RETROTRANSPOSON"/>
    <property type="match status" value="1"/>
</dbReference>
<dbReference type="InterPro" id="IPR013103">
    <property type="entry name" value="RVT_2"/>
</dbReference>
<accession>A0A8X7MI67</accession>
<dbReference type="AlphaFoldDB" id="A0A8X7MI67"/>
<dbReference type="SUPFAM" id="SSF56672">
    <property type="entry name" value="DNA/RNA polymerases"/>
    <property type="match status" value="1"/>
</dbReference>
<evidence type="ECO:0000259" key="1">
    <source>
        <dbReference type="Pfam" id="PF07727"/>
    </source>
</evidence>